<dbReference type="RefSeq" id="WP_143811742.1">
    <property type="nucleotide sequence ID" value="NZ_CABPSX010000001.1"/>
</dbReference>
<evidence type="ECO:0000313" key="4">
    <source>
        <dbReference type="Proteomes" id="UP000364291"/>
    </source>
</evidence>
<dbReference type="InterPro" id="IPR029062">
    <property type="entry name" value="Class_I_gatase-like"/>
</dbReference>
<dbReference type="Pfam" id="PF01965">
    <property type="entry name" value="DJ-1_PfpI"/>
    <property type="match status" value="1"/>
</dbReference>
<dbReference type="PANTHER" id="PTHR43130">
    <property type="entry name" value="ARAC-FAMILY TRANSCRIPTIONAL REGULATOR"/>
    <property type="match status" value="1"/>
</dbReference>
<dbReference type="Proteomes" id="UP000364291">
    <property type="component" value="Unassembled WGS sequence"/>
</dbReference>
<feature type="domain" description="DJ-1/PfpI" evidence="2">
    <location>
        <begin position="54"/>
        <end position="216"/>
    </location>
</feature>
<dbReference type="InterPro" id="IPR002818">
    <property type="entry name" value="DJ-1/PfpI"/>
</dbReference>
<keyword evidence="1" id="KW-0732">Signal</keyword>
<feature type="signal peptide" evidence="1">
    <location>
        <begin position="1"/>
        <end position="22"/>
    </location>
</feature>
<dbReference type="EMBL" id="CABPSX010000001">
    <property type="protein sequence ID" value="VVG70006.1"/>
    <property type="molecule type" value="Genomic_DNA"/>
</dbReference>
<feature type="chain" id="PRO_5022730512" evidence="1">
    <location>
        <begin position="23"/>
        <end position="372"/>
    </location>
</feature>
<organism evidence="3 4">
    <name type="scientific">Pandoraea apista</name>
    <dbReference type="NCBI Taxonomy" id="93218"/>
    <lineage>
        <taxon>Bacteria</taxon>
        <taxon>Pseudomonadati</taxon>
        <taxon>Pseudomonadota</taxon>
        <taxon>Betaproteobacteria</taxon>
        <taxon>Burkholderiales</taxon>
        <taxon>Burkholderiaceae</taxon>
        <taxon>Pandoraea</taxon>
    </lineage>
</organism>
<dbReference type="GO" id="GO:0050549">
    <property type="term" value="F:cyclohexyl-isocyanide hydratase activity"/>
    <property type="evidence" value="ECO:0007669"/>
    <property type="project" value="UniProtKB-EC"/>
</dbReference>
<proteinExistence type="predicted"/>
<gene>
    <name evidence="3" type="primary">inhA_2</name>
    <name evidence="3" type="ORF">PAP18089_00964</name>
</gene>
<dbReference type="SUPFAM" id="SSF52317">
    <property type="entry name" value="Class I glutamine amidotransferase-like"/>
    <property type="match status" value="1"/>
</dbReference>
<dbReference type="Gene3D" id="3.40.50.880">
    <property type="match status" value="1"/>
</dbReference>
<evidence type="ECO:0000256" key="1">
    <source>
        <dbReference type="SAM" id="SignalP"/>
    </source>
</evidence>
<dbReference type="OrthoDB" id="6382410at2"/>
<evidence type="ECO:0000259" key="2">
    <source>
        <dbReference type="Pfam" id="PF01965"/>
    </source>
</evidence>
<protein>
    <submittedName>
        <fullName evidence="3">Isonitrile hydratase</fullName>
        <ecNumber evidence="3">4.2.1.103</ecNumber>
    </submittedName>
</protein>
<dbReference type="PANTHER" id="PTHR43130:SF3">
    <property type="entry name" value="HTH-TYPE TRANSCRIPTIONAL REGULATOR RV1931C"/>
    <property type="match status" value="1"/>
</dbReference>
<reference evidence="3 4" key="1">
    <citation type="submission" date="2019-08" db="EMBL/GenBank/DDBJ databases">
        <authorList>
            <person name="Peeters C."/>
        </authorList>
    </citation>
    <scope>NUCLEOTIDE SEQUENCE [LARGE SCALE GENOMIC DNA]</scope>
    <source>
        <strain evidence="3 4">LMG 18089</strain>
    </source>
</reference>
<dbReference type="InterPro" id="IPR052158">
    <property type="entry name" value="INH-QAR"/>
</dbReference>
<dbReference type="AlphaFoldDB" id="A0A5E5P022"/>
<sequence length="372" mass="39706">MRLFRPLVLLCLLIAQVAVSSAGPLATPSDEPAQARQALLDALATRPRDPVIAILALNEGTETTDFLVPYGVLRQARAGQVEAVAVQAGDVTLMPALRIVPDTTLAAFDARHPRGADIVIVPAMHDERDPRLLQWLQRQAAQGALIVGICSGARVLSQAGLLKGRRFTGHWFDRDDLRSANPTGRYVANVRFLHDGGIVTTTGVSASLPLALTLVEGIAGQARAIEVAEALGVTDASAGHTSAGFALSAPRLWTIASNWLAFWRHETLAIPVSDGVDDVSLALVSDAWSRTWRSQAYAVASPTSSGHITLASGLQLVTQDRQALRSAHIVKLPPDTTAMARFTQTLDAIGQRYGQAERDIVTLALEYADASR</sequence>
<keyword evidence="3" id="KW-0456">Lyase</keyword>
<accession>A0A5E5P022</accession>
<name>A0A5E5P022_9BURK</name>
<dbReference type="EC" id="4.2.1.103" evidence="3"/>
<evidence type="ECO:0000313" key="3">
    <source>
        <dbReference type="EMBL" id="VVG70006.1"/>
    </source>
</evidence>